<evidence type="ECO:0000313" key="2">
    <source>
        <dbReference type="Proteomes" id="UP000698800"/>
    </source>
</evidence>
<name>A0A9P8HT63_9PEZI</name>
<dbReference type="EMBL" id="JAGHQL010000168">
    <property type="protein sequence ID" value="KAH0537009.1"/>
    <property type="molecule type" value="Genomic_DNA"/>
</dbReference>
<gene>
    <name evidence="1" type="ORF">FGG08_006181</name>
</gene>
<sequence>LATYMRASAKRITNSRNLNLNRLPLSGHGSHLHNVRVPSYCLGIKSSYISLKGLKEFLIIQM</sequence>
<dbReference type="AlphaFoldDB" id="A0A9P8HT63"/>
<protein>
    <submittedName>
        <fullName evidence="1">Uncharacterized protein</fullName>
    </submittedName>
</protein>
<comment type="caution">
    <text evidence="1">The sequence shown here is derived from an EMBL/GenBank/DDBJ whole genome shotgun (WGS) entry which is preliminary data.</text>
</comment>
<evidence type="ECO:0000313" key="1">
    <source>
        <dbReference type="EMBL" id="KAH0537009.1"/>
    </source>
</evidence>
<organism evidence="1 2">
    <name type="scientific">Glutinoglossum americanum</name>
    <dbReference type="NCBI Taxonomy" id="1670608"/>
    <lineage>
        <taxon>Eukaryota</taxon>
        <taxon>Fungi</taxon>
        <taxon>Dikarya</taxon>
        <taxon>Ascomycota</taxon>
        <taxon>Pezizomycotina</taxon>
        <taxon>Geoglossomycetes</taxon>
        <taxon>Geoglossales</taxon>
        <taxon>Geoglossaceae</taxon>
        <taxon>Glutinoglossum</taxon>
    </lineage>
</organism>
<feature type="non-terminal residue" evidence="1">
    <location>
        <position position="62"/>
    </location>
</feature>
<accession>A0A9P8HT63</accession>
<reference evidence="1" key="1">
    <citation type="submission" date="2021-03" db="EMBL/GenBank/DDBJ databases">
        <title>Comparative genomics and phylogenomic investigation of the class Geoglossomycetes provide insights into ecological specialization and systematics.</title>
        <authorList>
            <person name="Melie T."/>
            <person name="Pirro S."/>
            <person name="Miller A.N."/>
            <person name="Quandt A."/>
        </authorList>
    </citation>
    <scope>NUCLEOTIDE SEQUENCE</scope>
    <source>
        <strain evidence="1">GBOQ0MN5Z8</strain>
    </source>
</reference>
<keyword evidence="2" id="KW-1185">Reference proteome</keyword>
<dbReference type="Proteomes" id="UP000698800">
    <property type="component" value="Unassembled WGS sequence"/>
</dbReference>
<proteinExistence type="predicted"/>